<dbReference type="InterPro" id="IPR035965">
    <property type="entry name" value="PAS-like_dom_sf"/>
</dbReference>
<evidence type="ECO:0000256" key="5">
    <source>
        <dbReference type="ARBA" id="ARBA00022679"/>
    </source>
</evidence>
<evidence type="ECO:0000256" key="2">
    <source>
        <dbReference type="ARBA" id="ARBA00004429"/>
    </source>
</evidence>
<dbReference type="PRINTS" id="PR00344">
    <property type="entry name" value="BCTRLSENSOR"/>
</dbReference>
<evidence type="ECO:0000256" key="1">
    <source>
        <dbReference type="ARBA" id="ARBA00000085"/>
    </source>
</evidence>
<protein>
    <recommendedName>
        <fullName evidence="3">histidine kinase</fullName>
        <ecNumber evidence="3">2.7.13.3</ecNumber>
    </recommendedName>
</protein>
<reference evidence="8" key="1">
    <citation type="journal article" date="2023" name="Nat. Microbiol.">
        <title>Enrichment and characterization of a nitric oxide-reducing microbial community in a continuous bioreactor.</title>
        <authorList>
            <person name="Garrido-Amador P."/>
            <person name="Stortenbeker N."/>
            <person name="Wessels H.J.C.T."/>
            <person name="Speth D.R."/>
            <person name="Garcia-Heredia I."/>
            <person name="Kartal B."/>
        </authorList>
    </citation>
    <scope>NUCLEOTIDE SEQUENCE</scope>
    <source>
        <strain evidence="8">MAG1</strain>
    </source>
</reference>
<dbReference type="SUPFAM" id="SSF55874">
    <property type="entry name" value="ATPase domain of HSP90 chaperone/DNA topoisomerase II/histidine kinase"/>
    <property type="match status" value="1"/>
</dbReference>
<dbReference type="SMART" id="SM00387">
    <property type="entry name" value="HATPase_c"/>
    <property type="match status" value="1"/>
</dbReference>
<dbReference type="EC" id="2.7.13.3" evidence="3"/>
<evidence type="ECO:0000313" key="8">
    <source>
        <dbReference type="EMBL" id="WIM06288.1"/>
    </source>
</evidence>
<dbReference type="GO" id="GO:0000155">
    <property type="term" value="F:phosphorelay sensor kinase activity"/>
    <property type="evidence" value="ECO:0007669"/>
    <property type="project" value="InterPro"/>
</dbReference>
<keyword evidence="6" id="KW-0418">Kinase</keyword>
<dbReference type="AlphaFoldDB" id="A0AA49FM34"/>
<evidence type="ECO:0000259" key="7">
    <source>
        <dbReference type="PROSITE" id="PS50109"/>
    </source>
</evidence>
<name>A0AA49FM34_9PROT</name>
<dbReference type="CDD" id="cd16921">
    <property type="entry name" value="HATPase_FilI-like"/>
    <property type="match status" value="1"/>
</dbReference>
<dbReference type="FunFam" id="3.30.565.10:FF:000006">
    <property type="entry name" value="Sensor histidine kinase WalK"/>
    <property type="match status" value="1"/>
</dbReference>
<dbReference type="InterPro" id="IPR005467">
    <property type="entry name" value="His_kinase_dom"/>
</dbReference>
<dbReference type="InterPro" id="IPR013656">
    <property type="entry name" value="PAS_4"/>
</dbReference>
<proteinExistence type="predicted"/>
<feature type="domain" description="Histidine kinase" evidence="7">
    <location>
        <begin position="164"/>
        <end position="378"/>
    </location>
</feature>
<evidence type="ECO:0000256" key="6">
    <source>
        <dbReference type="ARBA" id="ARBA00022777"/>
    </source>
</evidence>
<dbReference type="Pfam" id="PF00512">
    <property type="entry name" value="HisKA"/>
    <property type="match status" value="1"/>
</dbReference>
<dbReference type="InterPro" id="IPR004358">
    <property type="entry name" value="Sig_transdc_His_kin-like_C"/>
</dbReference>
<dbReference type="InterPro" id="IPR000014">
    <property type="entry name" value="PAS"/>
</dbReference>
<evidence type="ECO:0000256" key="4">
    <source>
        <dbReference type="ARBA" id="ARBA00022553"/>
    </source>
</evidence>
<dbReference type="SUPFAM" id="SSF55785">
    <property type="entry name" value="PYP-like sensor domain (PAS domain)"/>
    <property type="match status" value="1"/>
</dbReference>
<dbReference type="InterPro" id="IPR003661">
    <property type="entry name" value="HisK_dim/P_dom"/>
</dbReference>
<comment type="subcellular location">
    <subcellularLocation>
        <location evidence="2">Cell inner membrane</location>
        <topology evidence="2">Multi-pass membrane protein</topology>
    </subcellularLocation>
</comment>
<dbReference type="PROSITE" id="PS50109">
    <property type="entry name" value="HIS_KIN"/>
    <property type="match status" value="1"/>
</dbReference>
<dbReference type="KEGG" id="npv:OHM77_03065"/>
<dbReference type="Proteomes" id="UP001234916">
    <property type="component" value="Chromosome"/>
</dbReference>
<dbReference type="Pfam" id="PF02518">
    <property type="entry name" value="HATPase_c"/>
    <property type="match status" value="1"/>
</dbReference>
<keyword evidence="8" id="KW-0547">Nucleotide-binding</keyword>
<dbReference type="PANTHER" id="PTHR43304:SF1">
    <property type="entry name" value="PAC DOMAIN-CONTAINING PROTEIN"/>
    <property type="match status" value="1"/>
</dbReference>
<keyword evidence="4" id="KW-0597">Phosphoprotein</keyword>
<dbReference type="InterPro" id="IPR052162">
    <property type="entry name" value="Sensor_kinase/Photoreceptor"/>
</dbReference>
<dbReference type="InterPro" id="IPR003594">
    <property type="entry name" value="HATPase_dom"/>
</dbReference>
<dbReference type="InterPro" id="IPR036890">
    <property type="entry name" value="HATPase_C_sf"/>
</dbReference>
<dbReference type="Pfam" id="PF08448">
    <property type="entry name" value="PAS_4"/>
    <property type="match status" value="1"/>
</dbReference>
<dbReference type="EMBL" id="CP107246">
    <property type="protein sequence ID" value="WIM06288.1"/>
    <property type="molecule type" value="Genomic_DNA"/>
</dbReference>
<dbReference type="GO" id="GO:0005886">
    <property type="term" value="C:plasma membrane"/>
    <property type="evidence" value="ECO:0007669"/>
    <property type="project" value="UniProtKB-SubCell"/>
</dbReference>
<dbReference type="CDD" id="cd00082">
    <property type="entry name" value="HisKA"/>
    <property type="match status" value="1"/>
</dbReference>
<accession>A0AA49FM34</accession>
<dbReference type="SMART" id="SM00388">
    <property type="entry name" value="HisKA"/>
    <property type="match status" value="1"/>
</dbReference>
<dbReference type="Gene3D" id="1.10.287.130">
    <property type="match status" value="1"/>
</dbReference>
<comment type="catalytic activity">
    <reaction evidence="1">
        <text>ATP + protein L-histidine = ADP + protein N-phospho-L-histidine.</text>
        <dbReference type="EC" id="2.7.13.3"/>
    </reaction>
</comment>
<dbReference type="Gene3D" id="3.30.565.10">
    <property type="entry name" value="Histidine kinase-like ATPase, C-terminal domain"/>
    <property type="match status" value="1"/>
</dbReference>
<organism evidence="8">
    <name type="scientific">Candidatus Nitricoxidivorans perseverans</name>
    <dbReference type="NCBI Taxonomy" id="2975601"/>
    <lineage>
        <taxon>Bacteria</taxon>
        <taxon>Pseudomonadati</taxon>
        <taxon>Pseudomonadota</taxon>
        <taxon>Betaproteobacteria</taxon>
        <taxon>Nitrosomonadales</taxon>
        <taxon>Sterolibacteriaceae</taxon>
        <taxon>Candidatus Nitricoxidivorans</taxon>
    </lineage>
</organism>
<keyword evidence="8" id="KW-0067">ATP-binding</keyword>
<dbReference type="PANTHER" id="PTHR43304">
    <property type="entry name" value="PHYTOCHROME-LIKE PROTEIN CPH1"/>
    <property type="match status" value="1"/>
</dbReference>
<dbReference type="CDD" id="cd00130">
    <property type="entry name" value="PAS"/>
    <property type="match status" value="1"/>
</dbReference>
<dbReference type="InterPro" id="IPR036097">
    <property type="entry name" value="HisK_dim/P_sf"/>
</dbReference>
<sequence>MGETGVRDGKGVFLSEAEYERLRLMAKAFESDLDAVLICDPQGVIAEANRIAVALSGCRPPKKLIGRKVESLYSTRNDMPFADIWAMAVRGGTWYGDVWLLRSRGRDYRAHMSIAAAMGEAGHADHYIVEYSDATEEWEAEQALKARTEELDRSNKELEQFAYVASHDLQEPLRMVASYTQLLSRRYKGKLDQDADEFIHFAVDGATRMQGLINDLLKYSRVGTRGSPFVATDCDKVLDDALANLAIAIRESGAVITRDPLPAVIADPIQLTQLFQNLVGNAIKFRKPGDAPRIHVGARRINDGWEFSVRDNGIGISPEYFDRVFVIFQRLHAKEEYPGTGIGLALCKKIVERHGGRIWVASRPGDGATFLFTIRDKEENDNDE</sequence>
<keyword evidence="5" id="KW-0808">Transferase</keyword>
<evidence type="ECO:0000256" key="3">
    <source>
        <dbReference type="ARBA" id="ARBA00012438"/>
    </source>
</evidence>
<gene>
    <name evidence="8" type="ORF">OHM77_03065</name>
</gene>
<dbReference type="GO" id="GO:0005524">
    <property type="term" value="F:ATP binding"/>
    <property type="evidence" value="ECO:0007669"/>
    <property type="project" value="UniProtKB-KW"/>
</dbReference>
<dbReference type="Gene3D" id="3.30.450.20">
    <property type="entry name" value="PAS domain"/>
    <property type="match status" value="1"/>
</dbReference>
<dbReference type="SUPFAM" id="SSF47384">
    <property type="entry name" value="Homodimeric domain of signal transducing histidine kinase"/>
    <property type="match status" value="1"/>
</dbReference>